<reference evidence="3" key="2">
    <citation type="submission" date="2022-05" db="EMBL/GenBank/DDBJ databases">
        <authorList>
            <person name="Kim J.-S."/>
            <person name="Lee K."/>
            <person name="Suh M."/>
            <person name="Eom M."/>
            <person name="Kim J.-S."/>
            <person name="Kim D.-S."/>
            <person name="Ko S.-H."/>
            <person name="Shin Y."/>
            <person name="Lee J.-S."/>
        </authorList>
    </citation>
    <scope>NUCLEOTIDE SEQUENCE</scope>
    <source>
        <strain evidence="3">N237</strain>
    </source>
</reference>
<evidence type="ECO:0000313" key="3">
    <source>
        <dbReference type="EMBL" id="UQX90280.1"/>
    </source>
</evidence>
<dbReference type="EMBL" id="CP097332">
    <property type="protein sequence ID" value="UQX90280.1"/>
    <property type="molecule type" value="Genomic_DNA"/>
</dbReference>
<evidence type="ECO:0000259" key="2">
    <source>
        <dbReference type="Pfam" id="PF13828"/>
    </source>
</evidence>
<sequence length="71" mass="7366">MASFVCSLFGFLCCIGAIAGTILGFMGLSRAKELNGAGRGLAIAGLVISSVWFLLVIAWAVIAFSLGVYSY</sequence>
<protein>
    <submittedName>
        <fullName evidence="3">DUF4190 domain-containing protein</fullName>
    </submittedName>
</protein>
<keyword evidence="1" id="KW-0472">Membrane</keyword>
<keyword evidence="1" id="KW-0812">Transmembrane</keyword>
<evidence type="ECO:0000256" key="1">
    <source>
        <dbReference type="SAM" id="Phobius"/>
    </source>
</evidence>
<dbReference type="Pfam" id="PF13828">
    <property type="entry name" value="DUF4190"/>
    <property type="match status" value="1"/>
</dbReference>
<name>A0ABY4R3T2_9ACTN</name>
<accession>A0ABY4R3T2</accession>
<proteinExistence type="predicted"/>
<keyword evidence="4" id="KW-1185">Reference proteome</keyword>
<keyword evidence="1" id="KW-1133">Transmembrane helix</keyword>
<reference evidence="3" key="1">
    <citation type="journal article" date="2018" name="Int. J. Syst. Evol. Microbiol.">
        <title>Jatrophihabitans telluris sp. nov., isolated from sediment soil of lava forest wetlands and the emended description of the genus Jatrophihabitans.</title>
        <authorList>
            <person name="Lee K.C."/>
            <person name="Suh M.K."/>
            <person name="Eom M.K."/>
            <person name="Kim K.K."/>
            <person name="Kim J.S."/>
            <person name="Kim D.S."/>
            <person name="Ko S.H."/>
            <person name="Shin Y.K."/>
            <person name="Lee J.S."/>
        </authorList>
    </citation>
    <scope>NUCLEOTIDE SEQUENCE</scope>
    <source>
        <strain evidence="3">N237</strain>
    </source>
</reference>
<evidence type="ECO:0000313" key="4">
    <source>
        <dbReference type="Proteomes" id="UP001056336"/>
    </source>
</evidence>
<organism evidence="3 4">
    <name type="scientific">Jatrophihabitans telluris</name>
    <dbReference type="NCBI Taxonomy" id="2038343"/>
    <lineage>
        <taxon>Bacteria</taxon>
        <taxon>Bacillati</taxon>
        <taxon>Actinomycetota</taxon>
        <taxon>Actinomycetes</taxon>
        <taxon>Jatrophihabitantales</taxon>
        <taxon>Jatrophihabitantaceae</taxon>
        <taxon>Jatrophihabitans</taxon>
    </lineage>
</organism>
<dbReference type="InterPro" id="IPR025241">
    <property type="entry name" value="DUF4190"/>
</dbReference>
<feature type="domain" description="DUF4190" evidence="2">
    <location>
        <begin position="2"/>
        <end position="58"/>
    </location>
</feature>
<dbReference type="Proteomes" id="UP001056336">
    <property type="component" value="Chromosome"/>
</dbReference>
<feature type="transmembrane region" description="Helical" evidence="1">
    <location>
        <begin position="43"/>
        <end position="69"/>
    </location>
</feature>
<gene>
    <name evidence="3" type="ORF">M6D93_06035</name>
</gene>